<accession>A0A0S1XA84</accession>
<feature type="transmembrane region" description="Helical" evidence="1">
    <location>
        <begin position="390"/>
        <end position="411"/>
    </location>
</feature>
<keyword evidence="1" id="KW-1133">Transmembrane helix</keyword>
<feature type="transmembrane region" description="Helical" evidence="1">
    <location>
        <begin position="225"/>
        <end position="245"/>
    </location>
</feature>
<evidence type="ECO:0008006" key="4">
    <source>
        <dbReference type="Google" id="ProtNLM"/>
    </source>
</evidence>
<evidence type="ECO:0000256" key="1">
    <source>
        <dbReference type="SAM" id="Phobius"/>
    </source>
</evidence>
<proteinExistence type="predicted"/>
<dbReference type="Proteomes" id="UP000066042">
    <property type="component" value="Chromosome"/>
</dbReference>
<evidence type="ECO:0000313" key="3">
    <source>
        <dbReference type="Proteomes" id="UP000066042"/>
    </source>
</evidence>
<keyword evidence="1" id="KW-0812">Transmembrane</keyword>
<gene>
    <name evidence="2" type="ORF">TBCH5v1_0682</name>
</gene>
<feature type="transmembrane region" description="Helical" evidence="1">
    <location>
        <begin position="156"/>
        <end position="175"/>
    </location>
</feature>
<sequence>MKHMRMGKITFKFYTLLTLPLLMIVAAFLLDTPENMIKGLKAIVLHSDVLLVDYLAVGGIGATLINSALLTLANVYLLYRLKIEPTGPIIAAVLTIAGFAFMGKNIINVWPIYVGGYLYTRYKGTSFKSVILIMMFATTLAPLVTELLISPSLGKFGFIAGFLGGVIVGFIMPPLSAHMLRVHDGYNLYNIGFTGGLLGGVLMAVKRGLGIEPEKQFILSSEYDLELKILLSAFFLFLLFLGVYLNGRSLRGYRRIMKLNGRIVTDFVQLEGFEVSLINMGIMGLMGLAVVALAKSPVNGPVVAGLLTLVGFSAFGKHPLNSLPVILGIFLGEILIFKNIHPTVLAITALFGTTLAPIAGSFGALAGIVAGMLHMFVVLNVGYLHGGINLYNNGFSGGIVATILVPILRAFEKEV</sequence>
<dbReference type="PATRIC" id="fig|55802.8.peg.675"/>
<feature type="transmembrane region" description="Helical" evidence="1">
    <location>
        <begin position="89"/>
        <end position="110"/>
    </location>
</feature>
<dbReference type="InterPro" id="IPR011470">
    <property type="entry name" value="DUF1576"/>
</dbReference>
<keyword evidence="1" id="KW-0472">Membrane</keyword>
<name>A0A0S1XA84_THEBA</name>
<organism evidence="2 3">
    <name type="scientific">Thermococcus barophilus</name>
    <dbReference type="NCBI Taxonomy" id="55802"/>
    <lineage>
        <taxon>Archaea</taxon>
        <taxon>Methanobacteriati</taxon>
        <taxon>Methanobacteriota</taxon>
        <taxon>Thermococci</taxon>
        <taxon>Thermococcales</taxon>
        <taxon>Thermococcaceae</taxon>
        <taxon>Thermococcus</taxon>
    </lineage>
</organism>
<dbReference type="STRING" id="55802.TBCH5v1_0682"/>
<feature type="transmembrane region" description="Helical" evidence="1">
    <location>
        <begin position="54"/>
        <end position="77"/>
    </location>
</feature>
<evidence type="ECO:0000313" key="2">
    <source>
        <dbReference type="EMBL" id="ALM74640.1"/>
    </source>
</evidence>
<feature type="transmembrane region" description="Helical" evidence="1">
    <location>
        <begin position="130"/>
        <end position="149"/>
    </location>
</feature>
<dbReference type="AlphaFoldDB" id="A0A0S1XA84"/>
<reference evidence="2 3" key="1">
    <citation type="journal article" date="2016" name="Genome Announc.">
        <title>Complete genome sequence of the hyperthermophilic and piezophilic archaeon Thermococcus barophilus Ch5, capable of growth at the expense of hydrogenogenesis from carbon monoxide and formate.</title>
        <authorList>
            <person name="Oger P."/>
            <person name="Sokolova T.G."/>
            <person name="Kozhevnikova D.A."/>
            <person name="Taranov E.A."/>
            <person name="Vannier P."/>
            <person name="Lee H.S."/>
            <person name="Kwon K.K."/>
            <person name="Kang S.G."/>
            <person name="Lee J.H."/>
            <person name="Bonch-Osmolovskaya E.A."/>
            <person name="Lebedinsky A.V."/>
        </authorList>
    </citation>
    <scope>NUCLEOTIDE SEQUENCE [LARGE SCALE GENOMIC DNA]</scope>
    <source>
        <strain evidence="3">Ch5</strain>
    </source>
</reference>
<dbReference type="EMBL" id="CP013050">
    <property type="protein sequence ID" value="ALM74640.1"/>
    <property type="molecule type" value="Genomic_DNA"/>
</dbReference>
<dbReference type="Pfam" id="PF07613">
    <property type="entry name" value="DUF1576"/>
    <property type="match status" value="2"/>
</dbReference>
<feature type="transmembrane region" description="Helical" evidence="1">
    <location>
        <begin position="321"/>
        <end position="337"/>
    </location>
</feature>
<feature type="transmembrane region" description="Helical" evidence="1">
    <location>
        <begin position="298"/>
        <end position="315"/>
    </location>
</feature>
<feature type="transmembrane region" description="Helical" evidence="1">
    <location>
        <begin position="12"/>
        <end position="30"/>
    </location>
</feature>
<protein>
    <recommendedName>
        <fullName evidence="4">DUF1576 domain-containing protein</fullName>
    </recommendedName>
</protein>
<feature type="transmembrane region" description="Helical" evidence="1">
    <location>
        <begin position="275"/>
        <end position="293"/>
    </location>
</feature>